<gene>
    <name evidence="8" type="ORF">B9H00_00310</name>
</gene>
<dbReference type="AlphaFoldDB" id="A0A240UKP5"/>
<dbReference type="EMBL" id="CP021358">
    <property type="protein sequence ID" value="ART61696.1"/>
    <property type="molecule type" value="Genomic_DNA"/>
</dbReference>
<evidence type="ECO:0000256" key="1">
    <source>
        <dbReference type="ARBA" id="ARBA00004651"/>
    </source>
</evidence>
<organism evidence="8 9">
    <name type="scientific">Kushneria marisflavi</name>
    <dbReference type="NCBI Taxonomy" id="157779"/>
    <lineage>
        <taxon>Bacteria</taxon>
        <taxon>Pseudomonadati</taxon>
        <taxon>Pseudomonadota</taxon>
        <taxon>Gammaproteobacteria</taxon>
        <taxon>Oceanospirillales</taxon>
        <taxon>Halomonadaceae</taxon>
        <taxon>Kushneria</taxon>
    </lineage>
</organism>
<accession>A0A240UKP5</accession>
<dbReference type="InterPro" id="IPR017039">
    <property type="entry name" value="Virul_fac_BrkB"/>
</dbReference>
<keyword evidence="6 7" id="KW-0472">Membrane</keyword>
<comment type="subcellular location">
    <subcellularLocation>
        <location evidence="1 7">Cell membrane</location>
        <topology evidence="1 7">Multi-pass membrane protein</topology>
    </subcellularLocation>
</comment>
<feature type="transmembrane region" description="Helical" evidence="7">
    <location>
        <begin position="129"/>
        <end position="149"/>
    </location>
</feature>
<evidence type="ECO:0000256" key="3">
    <source>
        <dbReference type="ARBA" id="ARBA00022519"/>
    </source>
</evidence>
<keyword evidence="4 7" id="KW-0812">Transmembrane</keyword>
<name>A0A240UKP5_9GAMM</name>
<keyword evidence="5 7" id="KW-1133">Transmembrane helix</keyword>
<dbReference type="PANTHER" id="PTHR30213">
    <property type="entry name" value="INNER MEMBRANE PROTEIN YHJD"/>
    <property type="match status" value="1"/>
</dbReference>
<dbReference type="GO" id="GO:0005886">
    <property type="term" value="C:plasma membrane"/>
    <property type="evidence" value="ECO:0007669"/>
    <property type="project" value="UniProtKB-SubCell"/>
</dbReference>
<feature type="transmembrane region" description="Helical" evidence="7">
    <location>
        <begin position="170"/>
        <end position="199"/>
    </location>
</feature>
<evidence type="ECO:0000313" key="8">
    <source>
        <dbReference type="EMBL" id="ART61696.1"/>
    </source>
</evidence>
<keyword evidence="9" id="KW-1185">Reference proteome</keyword>
<comment type="similarity">
    <text evidence="7">Belongs to the UPF0761 family.</text>
</comment>
<keyword evidence="2 7" id="KW-1003">Cell membrane</keyword>
<dbReference type="KEGG" id="kma:B9H00_00310"/>
<evidence type="ECO:0000313" key="9">
    <source>
        <dbReference type="Proteomes" id="UP000194457"/>
    </source>
</evidence>
<evidence type="ECO:0000256" key="2">
    <source>
        <dbReference type="ARBA" id="ARBA00022475"/>
    </source>
</evidence>
<reference evidence="8 9" key="1">
    <citation type="submission" date="2017-05" db="EMBL/GenBank/DDBJ databases">
        <authorList>
            <person name="Song R."/>
            <person name="Chenine A.L."/>
            <person name="Ruprecht R.M."/>
        </authorList>
    </citation>
    <scope>NUCLEOTIDE SEQUENCE [LARGE SCALE GENOMIC DNA]</scope>
    <source>
        <strain evidence="8">SW32</strain>
    </source>
</reference>
<evidence type="ECO:0000256" key="4">
    <source>
        <dbReference type="ARBA" id="ARBA00022692"/>
    </source>
</evidence>
<protein>
    <recommendedName>
        <fullName evidence="7">UPF0761 membrane protein B9H00_00310</fullName>
    </recommendedName>
</protein>
<dbReference type="Pfam" id="PF03631">
    <property type="entry name" value="Virul_fac_BrkB"/>
    <property type="match status" value="1"/>
</dbReference>
<evidence type="ECO:0000256" key="6">
    <source>
        <dbReference type="ARBA" id="ARBA00023136"/>
    </source>
</evidence>
<dbReference type="Proteomes" id="UP000194457">
    <property type="component" value="Chromosome"/>
</dbReference>
<feature type="transmembrane region" description="Helical" evidence="7">
    <location>
        <begin position="242"/>
        <end position="260"/>
    </location>
</feature>
<feature type="transmembrane region" description="Helical" evidence="7">
    <location>
        <begin position="272"/>
        <end position="294"/>
    </location>
</feature>
<proteinExistence type="inferred from homology"/>
<evidence type="ECO:0000256" key="5">
    <source>
        <dbReference type="ARBA" id="ARBA00022989"/>
    </source>
</evidence>
<dbReference type="HAMAP" id="MF_00672">
    <property type="entry name" value="UPF0761"/>
    <property type="match status" value="1"/>
</dbReference>
<dbReference type="InterPro" id="IPR023679">
    <property type="entry name" value="UPF0761_bac"/>
</dbReference>
<sequence length="443" mass="49746">MSSDSIGQSPRRSLCFRETASIDGQEQDKVRRFSIPQPLWCLLAPFRAIIKLVKRFNAHDGLQTAASLTYTTLFAVVPFTTVVYALFAAIPDFQDAGDHIQQFVFQQFVPETGQTILDTLRGFTQQARGLTMVGGIFLLITSILMMMTVENALNRIWGVRHNRHGLMGFLVYWAVLTLGPILIGSGFLLSSYLASISVLNSAASWLGGSDLILHFLPPILSFLAFWFIYVTVPNARVRIKHAAAGALLVSISLELAKWGFSIYVTNFPSYQILYGAFAAVPLFLLWIFLSWFIILMGAELAAWLGETQHADWRRWPQFWQALGMLTLLHQRHVRGEGALKASNARKRLGGHYHRLLNVLSEQGWVVISDEDEWVLAKSLDTLTLSEIVAGLPWTMPEQYRPPEGYSKVADIMRTAQQRYHEALDVSMASALNNESDRKTPITP</sequence>
<dbReference type="NCBIfam" id="TIGR00765">
    <property type="entry name" value="yihY_not_rbn"/>
    <property type="match status" value="1"/>
</dbReference>
<keyword evidence="3" id="KW-0997">Cell inner membrane</keyword>
<evidence type="ECO:0000256" key="7">
    <source>
        <dbReference type="HAMAP-Rule" id="MF_00672"/>
    </source>
</evidence>
<feature type="transmembrane region" description="Helical" evidence="7">
    <location>
        <begin position="211"/>
        <end position="230"/>
    </location>
</feature>
<feature type="transmembrane region" description="Helical" evidence="7">
    <location>
        <begin position="65"/>
        <end position="87"/>
    </location>
</feature>
<dbReference type="PANTHER" id="PTHR30213:SF0">
    <property type="entry name" value="UPF0761 MEMBRANE PROTEIN YIHY"/>
    <property type="match status" value="1"/>
</dbReference>